<dbReference type="Proteomes" id="UP000803844">
    <property type="component" value="Unassembled WGS sequence"/>
</dbReference>
<reference evidence="4" key="1">
    <citation type="journal article" date="2020" name="Phytopathology">
        <title>Genome sequence of the chestnut blight fungus Cryphonectria parasitica EP155: A fundamental resource for an archetypical invasive plant pathogen.</title>
        <authorList>
            <person name="Crouch J.A."/>
            <person name="Dawe A."/>
            <person name="Aerts A."/>
            <person name="Barry K."/>
            <person name="Churchill A.C.L."/>
            <person name="Grimwood J."/>
            <person name="Hillman B."/>
            <person name="Milgroom M.G."/>
            <person name="Pangilinan J."/>
            <person name="Smith M."/>
            <person name="Salamov A."/>
            <person name="Schmutz J."/>
            <person name="Yadav J."/>
            <person name="Grigoriev I.V."/>
            <person name="Nuss D."/>
        </authorList>
    </citation>
    <scope>NUCLEOTIDE SEQUENCE</scope>
    <source>
        <strain evidence="4">EP155</strain>
    </source>
</reference>
<dbReference type="Gene3D" id="3.40.50.720">
    <property type="entry name" value="NAD(P)-binding Rossmann-like Domain"/>
    <property type="match status" value="1"/>
</dbReference>
<evidence type="ECO:0000256" key="1">
    <source>
        <dbReference type="ARBA" id="ARBA00006484"/>
    </source>
</evidence>
<dbReference type="EMBL" id="MU032351">
    <property type="protein sequence ID" value="KAF3761758.1"/>
    <property type="molecule type" value="Genomic_DNA"/>
</dbReference>
<dbReference type="InterPro" id="IPR002347">
    <property type="entry name" value="SDR_fam"/>
</dbReference>
<keyword evidence="5" id="KW-1185">Reference proteome</keyword>
<evidence type="ECO:0000256" key="2">
    <source>
        <dbReference type="ARBA" id="ARBA00022857"/>
    </source>
</evidence>
<keyword evidence="2" id="KW-0521">NADP</keyword>
<accession>A0A9P4XVI1</accession>
<gene>
    <name evidence="4" type="ORF">M406DRAFT_333810</name>
</gene>
<comment type="caution">
    <text evidence="4">The sequence shown here is derived from an EMBL/GenBank/DDBJ whole genome shotgun (WGS) entry which is preliminary data.</text>
</comment>
<dbReference type="RefSeq" id="XP_040772737.1">
    <property type="nucleotide sequence ID" value="XM_040920876.1"/>
</dbReference>
<name>A0A9P4XVI1_CRYP1</name>
<dbReference type="PANTHER" id="PTHR24320">
    <property type="entry name" value="RETINOL DEHYDROGENASE"/>
    <property type="match status" value="1"/>
</dbReference>
<evidence type="ECO:0000313" key="5">
    <source>
        <dbReference type="Proteomes" id="UP000803844"/>
    </source>
</evidence>
<organism evidence="4 5">
    <name type="scientific">Cryphonectria parasitica (strain ATCC 38755 / EP155)</name>
    <dbReference type="NCBI Taxonomy" id="660469"/>
    <lineage>
        <taxon>Eukaryota</taxon>
        <taxon>Fungi</taxon>
        <taxon>Dikarya</taxon>
        <taxon>Ascomycota</taxon>
        <taxon>Pezizomycotina</taxon>
        <taxon>Sordariomycetes</taxon>
        <taxon>Sordariomycetidae</taxon>
        <taxon>Diaporthales</taxon>
        <taxon>Cryphonectriaceae</taxon>
        <taxon>Cryphonectria-Endothia species complex</taxon>
        <taxon>Cryphonectria</taxon>
    </lineage>
</organism>
<dbReference type="GeneID" id="63838005"/>
<evidence type="ECO:0000313" key="4">
    <source>
        <dbReference type="EMBL" id="KAF3761758.1"/>
    </source>
</evidence>
<dbReference type="AlphaFoldDB" id="A0A9P4XVI1"/>
<sequence>MATPGITFNPATDIPSLEGKVILITGTNCGLGKQAALELARHKPAMIWMTARNAEKGQEAADDVVRQVPGAAVTFVQLDLASFESIKKAVKTVLAKSSRLDVLMLNAGLMGAAPALTAEGYEIHMGTNHIGHALLLRLLTPLLLETAAAHPDTRVVTVASAAFKHVGPEKIQFDTLKSLEGVKPVPRYLQSKTANLLYTQGLAQKYPALVFVSVDPGEVETQLFKREPADEQMRWVQTEVAPKLWKPVEEGVKNQLWAATAPVASLVSGRHYEPVGKYEPVGLMLDAELAKDVWNWTEKELEGQQL</sequence>
<dbReference type="SUPFAM" id="SSF51735">
    <property type="entry name" value="NAD(P)-binding Rossmann-fold domains"/>
    <property type="match status" value="1"/>
</dbReference>
<dbReference type="InterPro" id="IPR036291">
    <property type="entry name" value="NAD(P)-bd_dom_sf"/>
</dbReference>
<protein>
    <submittedName>
        <fullName evidence="4">NAD(P)-binding protein</fullName>
    </submittedName>
</protein>
<dbReference type="PANTHER" id="PTHR24320:SF282">
    <property type="entry name" value="WW DOMAIN-CONTAINING OXIDOREDUCTASE"/>
    <property type="match status" value="1"/>
</dbReference>
<dbReference type="OrthoDB" id="191139at2759"/>
<dbReference type="PRINTS" id="PR00081">
    <property type="entry name" value="GDHRDH"/>
</dbReference>
<proteinExistence type="inferred from homology"/>
<evidence type="ECO:0000256" key="3">
    <source>
        <dbReference type="ARBA" id="ARBA00023002"/>
    </source>
</evidence>
<dbReference type="Pfam" id="PF00106">
    <property type="entry name" value="adh_short"/>
    <property type="match status" value="1"/>
</dbReference>
<comment type="similarity">
    <text evidence="1">Belongs to the short-chain dehydrogenases/reductases (SDR) family.</text>
</comment>
<dbReference type="GO" id="GO:0016491">
    <property type="term" value="F:oxidoreductase activity"/>
    <property type="evidence" value="ECO:0007669"/>
    <property type="project" value="UniProtKB-KW"/>
</dbReference>
<keyword evidence="3" id="KW-0560">Oxidoreductase</keyword>